<comment type="subcellular location">
    <subcellularLocation>
        <location evidence="1">Nucleus</location>
        <location evidence="1">Nucleolus</location>
    </subcellularLocation>
</comment>
<dbReference type="InterPro" id="IPR036322">
    <property type="entry name" value="WD40_repeat_dom_sf"/>
</dbReference>
<feature type="domain" description="Nucleolar protein 10-like N-terminal" evidence="9">
    <location>
        <begin position="3"/>
        <end position="373"/>
    </location>
</feature>
<dbReference type="GO" id="GO:0000462">
    <property type="term" value="P:maturation of SSU-rRNA from tricistronic rRNA transcript (SSU-rRNA, 5.8S rRNA, LSU-rRNA)"/>
    <property type="evidence" value="ECO:0007669"/>
    <property type="project" value="TreeGrafter"/>
</dbReference>
<comment type="caution">
    <text evidence="10">The sequence shown here is derived from an EMBL/GenBank/DDBJ whole genome shotgun (WGS) entry which is preliminary data.</text>
</comment>
<sequence length="645" mass="74433">MVLQVSNPNNVKIYTVSGSGCRSIPDWLERKKKRVLKNDPEWRSRIELIQDFEFPEASLRIKSTRDGCFIMATGVYKPQIRVYEYSEMSMKFDRHTDSENVNFVILSDDWTKSVLLQNDRTIEFHTHGGIYYKTRIPKFGRDLVYHYPSCDLLIGASSHEVYRLNLNQGRFLNSFSTDSTTGINVTIINPAHQLFGFGTENGTVELWDPRSRSRIGLLAPQLPSFSENNSNLFQVTAMEYKNDGLSLAIGTSTGHILLYDLRSSKPWLVKDHQYGYPIKKLFWYDDVIGNEGKSKVISADSKIMKIWDKDNGANFTSIEPNTDINDFCVVPDSGLIFIANEGIQIGAFYIPSLGPAPKWCSFLDNLTEEMEENPQQNIYENYKFVTRKELETLGMDQLIGSNVLKPYMHGFFVDLQLYEKAKLISNPFAYADYREKIIKEKLEKERESRIRVTKKLPKVNKELASRLIKSSEKKRKILQYEEGRTATVSAVDEVNNLLKDDRFAELFTNPEYEIDEQQNLLHPTKKNLKNNDDDEEEEDEEDEDEQMNESDESGTSMETDSDEDLITQLNKHKGVKSKKTKDEPIRNIQSTSKLQKNKGSNGKWGNMGEMTMTFKLNNKNKKDNDYNNQNRNRRSASKNFFRGLN</sequence>
<name>A0A015I7B8_RHIIW</name>
<dbReference type="OrthoDB" id="273340at2759"/>
<evidence type="ECO:0000259" key="8">
    <source>
        <dbReference type="Pfam" id="PF23097"/>
    </source>
</evidence>
<evidence type="ECO:0000313" key="10">
    <source>
        <dbReference type="EMBL" id="EXX52997.1"/>
    </source>
</evidence>
<evidence type="ECO:0000313" key="11">
    <source>
        <dbReference type="Proteomes" id="UP000022910"/>
    </source>
</evidence>
<dbReference type="Pfam" id="PF23098">
    <property type="entry name" value="Beta-prop_NOL10_N"/>
    <property type="match status" value="1"/>
</dbReference>
<evidence type="ECO:0000256" key="4">
    <source>
        <dbReference type="ARBA" id="ARBA00022737"/>
    </source>
</evidence>
<dbReference type="OMA" id="GYFMDVR"/>
<evidence type="ECO:0000256" key="5">
    <source>
        <dbReference type="ARBA" id="ARBA00023242"/>
    </source>
</evidence>
<comment type="similarity">
    <text evidence="2">Belongs to the WD repeat NOL10/ENP2 family.</text>
</comment>
<dbReference type="AlphaFoldDB" id="A0A015I7B8"/>
<feature type="domain" description="Nucleolar protein 10-like second" evidence="8">
    <location>
        <begin position="378"/>
        <end position="426"/>
    </location>
</feature>
<dbReference type="GO" id="GO:0030686">
    <property type="term" value="C:90S preribosome"/>
    <property type="evidence" value="ECO:0007669"/>
    <property type="project" value="TreeGrafter"/>
</dbReference>
<keyword evidence="3" id="KW-0853">WD repeat</keyword>
<dbReference type="InterPro" id="IPR056550">
    <property type="entry name" value="NOL10_2nd"/>
</dbReference>
<protein>
    <submittedName>
        <fullName evidence="10">Enp2p</fullName>
    </submittedName>
</protein>
<dbReference type="SMR" id="A0A015I7B8"/>
<feature type="compositionally biased region" description="Basic residues" evidence="6">
    <location>
        <begin position="570"/>
        <end position="579"/>
    </location>
</feature>
<gene>
    <name evidence="10" type="ORF">RirG_248270</name>
</gene>
<evidence type="ECO:0000256" key="1">
    <source>
        <dbReference type="ARBA" id="ARBA00004604"/>
    </source>
</evidence>
<dbReference type="Pfam" id="PF23097">
    <property type="entry name" value="NOL10_2nd"/>
    <property type="match status" value="1"/>
</dbReference>
<evidence type="ECO:0000256" key="2">
    <source>
        <dbReference type="ARBA" id="ARBA00005264"/>
    </source>
</evidence>
<evidence type="ECO:0000256" key="6">
    <source>
        <dbReference type="SAM" id="MobiDB-lite"/>
    </source>
</evidence>
<feature type="compositionally biased region" description="Acidic residues" evidence="6">
    <location>
        <begin position="532"/>
        <end position="552"/>
    </location>
</feature>
<dbReference type="PANTHER" id="PTHR14927">
    <property type="entry name" value="NUCLEOLAR PROTEIN 10"/>
    <property type="match status" value="1"/>
</dbReference>
<evidence type="ECO:0000256" key="3">
    <source>
        <dbReference type="ARBA" id="ARBA00022574"/>
    </source>
</evidence>
<evidence type="ECO:0000259" key="7">
    <source>
        <dbReference type="Pfam" id="PF08159"/>
    </source>
</evidence>
<dbReference type="InterPro" id="IPR056551">
    <property type="entry name" value="Beta-prop_NOL10_N"/>
</dbReference>
<dbReference type="Pfam" id="PF08159">
    <property type="entry name" value="NUC153"/>
    <property type="match status" value="1"/>
</dbReference>
<dbReference type="Gene3D" id="2.130.10.10">
    <property type="entry name" value="YVTN repeat-like/Quinoprotein amine dehydrogenase"/>
    <property type="match status" value="2"/>
</dbReference>
<feature type="domain" description="NUC153" evidence="7">
    <location>
        <begin position="500"/>
        <end position="517"/>
    </location>
</feature>
<feature type="region of interest" description="Disordered" evidence="6">
    <location>
        <begin position="514"/>
        <end position="645"/>
    </location>
</feature>
<reference evidence="10 11" key="1">
    <citation type="submission" date="2014-02" db="EMBL/GenBank/DDBJ databases">
        <title>Single nucleus genome sequencing reveals high similarity among nuclei of an endomycorrhizal fungus.</title>
        <authorList>
            <person name="Lin K."/>
            <person name="Geurts R."/>
            <person name="Zhang Z."/>
            <person name="Limpens E."/>
            <person name="Saunders D.G."/>
            <person name="Mu D."/>
            <person name="Pang E."/>
            <person name="Cao H."/>
            <person name="Cha H."/>
            <person name="Lin T."/>
            <person name="Zhou Q."/>
            <person name="Shang Y."/>
            <person name="Li Y."/>
            <person name="Ivanov S."/>
            <person name="Sharma T."/>
            <person name="Velzen R.V."/>
            <person name="Ruijter N.D."/>
            <person name="Aanen D.K."/>
            <person name="Win J."/>
            <person name="Kamoun S."/>
            <person name="Bisseling T."/>
            <person name="Huang S."/>
        </authorList>
    </citation>
    <scope>NUCLEOTIDE SEQUENCE [LARGE SCALE GENOMIC DNA]</scope>
    <source>
        <strain evidence="11">DAOM197198w</strain>
    </source>
</reference>
<accession>A0A015I7B8</accession>
<keyword evidence="11" id="KW-1185">Reference proteome</keyword>
<dbReference type="Proteomes" id="UP000022910">
    <property type="component" value="Unassembled WGS sequence"/>
</dbReference>
<dbReference type="InterPro" id="IPR015943">
    <property type="entry name" value="WD40/YVTN_repeat-like_dom_sf"/>
</dbReference>
<keyword evidence="4" id="KW-0677">Repeat</keyword>
<organism evidence="10 11">
    <name type="scientific">Rhizophagus irregularis (strain DAOM 197198w)</name>
    <name type="common">Glomus intraradices</name>
    <dbReference type="NCBI Taxonomy" id="1432141"/>
    <lineage>
        <taxon>Eukaryota</taxon>
        <taxon>Fungi</taxon>
        <taxon>Fungi incertae sedis</taxon>
        <taxon>Mucoromycota</taxon>
        <taxon>Glomeromycotina</taxon>
        <taxon>Glomeromycetes</taxon>
        <taxon>Glomerales</taxon>
        <taxon>Glomeraceae</taxon>
        <taxon>Rhizophagus</taxon>
    </lineage>
</organism>
<dbReference type="InterPro" id="IPR012580">
    <property type="entry name" value="NUC153"/>
</dbReference>
<dbReference type="SUPFAM" id="SSF50978">
    <property type="entry name" value="WD40 repeat-like"/>
    <property type="match status" value="1"/>
</dbReference>
<dbReference type="InterPro" id="IPR040382">
    <property type="entry name" value="NOL10/Enp2"/>
</dbReference>
<feature type="compositionally biased region" description="Polar residues" evidence="6">
    <location>
        <begin position="587"/>
        <end position="600"/>
    </location>
</feature>
<dbReference type="PANTHER" id="PTHR14927:SF0">
    <property type="entry name" value="NUCLEOLAR PROTEIN 10"/>
    <property type="match status" value="1"/>
</dbReference>
<dbReference type="STRING" id="1432141.A0A015I7B8"/>
<proteinExistence type="inferred from homology"/>
<dbReference type="EMBL" id="JEMT01029127">
    <property type="protein sequence ID" value="EXX52997.1"/>
    <property type="molecule type" value="Genomic_DNA"/>
</dbReference>
<evidence type="ECO:0000259" key="9">
    <source>
        <dbReference type="Pfam" id="PF23098"/>
    </source>
</evidence>
<keyword evidence="5" id="KW-0539">Nucleus</keyword>
<dbReference type="GO" id="GO:0032040">
    <property type="term" value="C:small-subunit processome"/>
    <property type="evidence" value="ECO:0007669"/>
    <property type="project" value="TreeGrafter"/>
</dbReference>